<dbReference type="EMBL" id="CADCWF010000008">
    <property type="protein sequence ID" value="CAA9534889.1"/>
    <property type="molecule type" value="Genomic_DNA"/>
</dbReference>
<dbReference type="Gene3D" id="1.10.3720.10">
    <property type="entry name" value="MetI-like"/>
    <property type="match status" value="1"/>
</dbReference>
<name>A0A6J4TY50_9BACT</name>
<dbReference type="CDD" id="cd06261">
    <property type="entry name" value="TM_PBP2"/>
    <property type="match status" value="1"/>
</dbReference>
<keyword evidence="6 7" id="KW-0472">Membrane</keyword>
<dbReference type="GO" id="GO:0055085">
    <property type="term" value="P:transmembrane transport"/>
    <property type="evidence" value="ECO:0007669"/>
    <property type="project" value="InterPro"/>
</dbReference>
<sequence>MGRYLIRRLLVSVVSLIAISMVVFGILAVAPGDPLAGFATNPNVPPELRQRIRASMGIDDPIPVQYARWASSYVRGDWMVSYTAKIPVRDYVMGRIPVTLMITGSAFLVSILVAVPIGVISAIKQYSLFDQVATTFAFLGFSLPTFFSGILMILLFSVTLNWFDFVYDSQVTGFWGNFKQSVMPIAVLGLAGAAQLTRFVRASMLEIISQDFVRTARAKGLRELVVVRGHAMRNAMIPVVTILALQIPELFGGAIITEQIFRVPGIGRALIDGIYSKDVPVVMAITFGIAVLVVVFNVVADILYAVLDPRIRLG</sequence>
<keyword evidence="3" id="KW-1003">Cell membrane</keyword>
<evidence type="ECO:0000256" key="1">
    <source>
        <dbReference type="ARBA" id="ARBA00004651"/>
    </source>
</evidence>
<evidence type="ECO:0000256" key="5">
    <source>
        <dbReference type="ARBA" id="ARBA00022989"/>
    </source>
</evidence>
<keyword evidence="4 7" id="KW-0812">Transmembrane</keyword>
<keyword evidence="2 7" id="KW-0813">Transport</keyword>
<feature type="transmembrane region" description="Helical" evidence="7">
    <location>
        <begin position="237"/>
        <end position="261"/>
    </location>
</feature>
<proteinExistence type="inferred from homology"/>
<evidence type="ECO:0000256" key="2">
    <source>
        <dbReference type="ARBA" id="ARBA00022448"/>
    </source>
</evidence>
<comment type="subcellular location">
    <subcellularLocation>
        <location evidence="1 7">Cell membrane</location>
        <topology evidence="1 7">Multi-pass membrane protein</topology>
    </subcellularLocation>
</comment>
<dbReference type="Pfam" id="PF19300">
    <property type="entry name" value="BPD_transp_1_N"/>
    <property type="match status" value="1"/>
</dbReference>
<feature type="transmembrane region" description="Helical" evidence="7">
    <location>
        <begin position="9"/>
        <end position="30"/>
    </location>
</feature>
<dbReference type="InterPro" id="IPR000515">
    <property type="entry name" value="MetI-like"/>
</dbReference>
<comment type="similarity">
    <text evidence="7">Belongs to the binding-protein-dependent transport system permease family.</text>
</comment>
<dbReference type="Pfam" id="PF00528">
    <property type="entry name" value="BPD_transp_1"/>
    <property type="match status" value="1"/>
</dbReference>
<dbReference type="SUPFAM" id="SSF161098">
    <property type="entry name" value="MetI-like"/>
    <property type="match status" value="1"/>
</dbReference>
<accession>A0A6J4TY50</accession>
<feature type="transmembrane region" description="Helical" evidence="7">
    <location>
        <begin position="281"/>
        <end position="307"/>
    </location>
</feature>
<dbReference type="PANTHER" id="PTHR30465">
    <property type="entry name" value="INNER MEMBRANE ABC TRANSPORTER"/>
    <property type="match status" value="1"/>
</dbReference>
<feature type="transmembrane region" description="Helical" evidence="7">
    <location>
        <begin position="98"/>
        <end position="123"/>
    </location>
</feature>
<reference evidence="9" key="1">
    <citation type="submission" date="2020-02" db="EMBL/GenBank/DDBJ databases">
        <authorList>
            <person name="Meier V. D."/>
        </authorList>
    </citation>
    <scope>NUCLEOTIDE SEQUENCE</scope>
    <source>
        <strain evidence="9">AVDCRST_MAG59</strain>
    </source>
</reference>
<dbReference type="InterPro" id="IPR035906">
    <property type="entry name" value="MetI-like_sf"/>
</dbReference>
<protein>
    <submittedName>
        <fullName evidence="9">Oligopeptide transport system permease protein OppB</fullName>
    </submittedName>
</protein>
<dbReference type="PANTHER" id="PTHR30465:SF97">
    <property type="entry name" value="OPPB IN A BINDING PROTEIN-DEPENDENT TRANSPORT SYSTEM"/>
    <property type="match status" value="1"/>
</dbReference>
<feature type="domain" description="ABC transmembrane type-1" evidence="8">
    <location>
        <begin position="96"/>
        <end position="304"/>
    </location>
</feature>
<keyword evidence="5 7" id="KW-1133">Transmembrane helix</keyword>
<evidence type="ECO:0000256" key="6">
    <source>
        <dbReference type="ARBA" id="ARBA00023136"/>
    </source>
</evidence>
<dbReference type="GO" id="GO:0005886">
    <property type="term" value="C:plasma membrane"/>
    <property type="evidence" value="ECO:0007669"/>
    <property type="project" value="UniProtKB-SubCell"/>
</dbReference>
<dbReference type="AlphaFoldDB" id="A0A6J4TY50"/>
<feature type="transmembrane region" description="Helical" evidence="7">
    <location>
        <begin position="135"/>
        <end position="162"/>
    </location>
</feature>
<dbReference type="InterPro" id="IPR045621">
    <property type="entry name" value="BPD_transp_1_N"/>
</dbReference>
<organism evidence="9">
    <name type="scientific">uncultured Thermomicrobiales bacterium</name>
    <dbReference type="NCBI Taxonomy" id="1645740"/>
    <lineage>
        <taxon>Bacteria</taxon>
        <taxon>Pseudomonadati</taxon>
        <taxon>Thermomicrobiota</taxon>
        <taxon>Thermomicrobia</taxon>
        <taxon>Thermomicrobiales</taxon>
        <taxon>environmental samples</taxon>
    </lineage>
</organism>
<gene>
    <name evidence="9" type="ORF">AVDCRST_MAG59-230</name>
</gene>
<evidence type="ECO:0000256" key="7">
    <source>
        <dbReference type="RuleBase" id="RU363032"/>
    </source>
</evidence>
<evidence type="ECO:0000313" key="9">
    <source>
        <dbReference type="EMBL" id="CAA9534889.1"/>
    </source>
</evidence>
<evidence type="ECO:0000256" key="3">
    <source>
        <dbReference type="ARBA" id="ARBA00022475"/>
    </source>
</evidence>
<dbReference type="PROSITE" id="PS50928">
    <property type="entry name" value="ABC_TM1"/>
    <property type="match status" value="1"/>
</dbReference>
<evidence type="ECO:0000256" key="4">
    <source>
        <dbReference type="ARBA" id="ARBA00022692"/>
    </source>
</evidence>
<feature type="transmembrane region" description="Helical" evidence="7">
    <location>
        <begin position="182"/>
        <end position="200"/>
    </location>
</feature>
<evidence type="ECO:0000259" key="8">
    <source>
        <dbReference type="PROSITE" id="PS50928"/>
    </source>
</evidence>